<keyword evidence="1" id="KW-1133">Transmembrane helix</keyword>
<reference evidence="2" key="1">
    <citation type="journal article" date="2021" name="PeerJ">
        <title>Extensive microbial diversity within the chicken gut microbiome revealed by metagenomics and culture.</title>
        <authorList>
            <person name="Gilroy R."/>
            <person name="Ravi A."/>
            <person name="Getino M."/>
            <person name="Pursley I."/>
            <person name="Horton D.L."/>
            <person name="Alikhan N.F."/>
            <person name="Baker D."/>
            <person name="Gharbi K."/>
            <person name="Hall N."/>
            <person name="Watson M."/>
            <person name="Adriaenssens E.M."/>
            <person name="Foster-Nyarko E."/>
            <person name="Jarju S."/>
            <person name="Secka A."/>
            <person name="Antonio M."/>
            <person name="Oren A."/>
            <person name="Chaudhuri R.R."/>
            <person name="La Ragione R."/>
            <person name="Hildebrand F."/>
            <person name="Pallen M.J."/>
        </authorList>
    </citation>
    <scope>NUCLEOTIDE SEQUENCE</scope>
    <source>
        <strain evidence="2">1719</strain>
    </source>
</reference>
<evidence type="ECO:0000313" key="2">
    <source>
        <dbReference type="EMBL" id="HIX54969.1"/>
    </source>
</evidence>
<name>A0A9D2AZJ9_9SPHI</name>
<dbReference type="Pfam" id="PF04238">
    <property type="entry name" value="DUF420"/>
    <property type="match status" value="1"/>
</dbReference>
<gene>
    <name evidence="2" type="ORF">H9853_08085</name>
</gene>
<dbReference type="EMBL" id="DXEZ01000222">
    <property type="protein sequence ID" value="HIX54969.1"/>
    <property type="molecule type" value="Genomic_DNA"/>
</dbReference>
<organism evidence="2 3">
    <name type="scientific">Candidatus Sphingobacterium stercoripullorum</name>
    <dbReference type="NCBI Taxonomy" id="2838759"/>
    <lineage>
        <taxon>Bacteria</taxon>
        <taxon>Pseudomonadati</taxon>
        <taxon>Bacteroidota</taxon>
        <taxon>Sphingobacteriia</taxon>
        <taxon>Sphingobacteriales</taxon>
        <taxon>Sphingobacteriaceae</taxon>
        <taxon>Sphingobacterium</taxon>
    </lineage>
</organism>
<feature type="transmembrane region" description="Helical" evidence="1">
    <location>
        <begin position="78"/>
        <end position="96"/>
    </location>
</feature>
<dbReference type="PANTHER" id="PTHR37692">
    <property type="entry name" value="HYPOTHETICAL MEMBRANE SPANNING PROTEIN"/>
    <property type="match status" value="1"/>
</dbReference>
<evidence type="ECO:0000256" key="1">
    <source>
        <dbReference type="SAM" id="Phobius"/>
    </source>
</evidence>
<dbReference type="InterPro" id="IPR007352">
    <property type="entry name" value="DUF420"/>
</dbReference>
<dbReference type="PANTHER" id="PTHR37692:SF1">
    <property type="entry name" value="DUF420 DOMAIN-CONTAINING PROTEIN"/>
    <property type="match status" value="1"/>
</dbReference>
<evidence type="ECO:0000313" key="3">
    <source>
        <dbReference type="Proteomes" id="UP000824156"/>
    </source>
</evidence>
<protein>
    <submittedName>
        <fullName evidence="2">DUF420 domain-containing protein</fullName>
    </submittedName>
</protein>
<comment type="caution">
    <text evidence="2">The sequence shown here is derived from an EMBL/GenBank/DDBJ whole genome shotgun (WGS) entry which is preliminary data.</text>
</comment>
<keyword evidence="1" id="KW-0812">Transmembrane</keyword>
<feature type="transmembrane region" description="Helical" evidence="1">
    <location>
        <begin position="158"/>
        <end position="177"/>
    </location>
</feature>
<feature type="transmembrane region" description="Helical" evidence="1">
    <location>
        <begin position="44"/>
        <end position="66"/>
    </location>
</feature>
<feature type="transmembrane region" description="Helical" evidence="1">
    <location>
        <begin position="12"/>
        <end position="32"/>
    </location>
</feature>
<accession>A0A9D2AZJ9</accession>
<reference evidence="2" key="2">
    <citation type="submission" date="2021-04" db="EMBL/GenBank/DDBJ databases">
        <authorList>
            <person name="Gilroy R."/>
        </authorList>
    </citation>
    <scope>NUCLEOTIDE SEQUENCE</scope>
    <source>
        <strain evidence="2">1719</strain>
    </source>
</reference>
<dbReference type="Proteomes" id="UP000824156">
    <property type="component" value="Unassembled WGS sequence"/>
</dbReference>
<proteinExistence type="predicted"/>
<feature type="transmembrane region" description="Helical" evidence="1">
    <location>
        <begin position="116"/>
        <end position="138"/>
    </location>
</feature>
<keyword evidence="1" id="KW-0472">Membrane</keyword>
<sequence>MDMQKEKRYNKLIVALSVIIPLIVAALFGVNLKDLGYDVEPLTFLPPIYASINALTAVLLICAVVAIKKGNIKLHETLVKICLVCSALFLSLYVAYHMTSESTPFGGEGWIKTVYFFVLISHIILSIVVIPFVLITFVRGLVGSYERHRKIAKYTFPLWLYVAVSGVVVYLLISPYYNF</sequence>
<dbReference type="AlphaFoldDB" id="A0A9D2AZJ9"/>